<dbReference type="AlphaFoldDB" id="A0A1D7QGE0"/>
<dbReference type="InterPro" id="IPR001466">
    <property type="entry name" value="Beta-lactam-related"/>
</dbReference>
<dbReference type="PANTHER" id="PTHR46825">
    <property type="entry name" value="D-ALANYL-D-ALANINE-CARBOXYPEPTIDASE/ENDOPEPTIDASE AMPH"/>
    <property type="match status" value="1"/>
</dbReference>
<evidence type="ECO:0000259" key="3">
    <source>
        <dbReference type="Pfam" id="PF11954"/>
    </source>
</evidence>
<gene>
    <name evidence="4" type="ORF">BFS30_11365</name>
</gene>
<dbReference type="KEGG" id="psty:BFS30_11365"/>
<accession>A0A1D7QGE0</accession>
<dbReference type="EMBL" id="CP017141">
    <property type="protein sequence ID" value="AOM77717.1"/>
    <property type="molecule type" value="Genomic_DNA"/>
</dbReference>
<dbReference type="Pfam" id="PF11954">
    <property type="entry name" value="DUF3471"/>
    <property type="match status" value="1"/>
</dbReference>
<dbReference type="Gene3D" id="2.40.128.600">
    <property type="match status" value="1"/>
</dbReference>
<evidence type="ECO:0000313" key="4">
    <source>
        <dbReference type="EMBL" id="AOM77717.1"/>
    </source>
</evidence>
<dbReference type="OrthoDB" id="1522765at2"/>
<dbReference type="InterPro" id="IPR012338">
    <property type="entry name" value="Beta-lactam/transpept-like"/>
</dbReference>
<keyword evidence="1" id="KW-0732">Signal</keyword>
<organism evidence="4 5">
    <name type="scientific">Pedobacter steynii</name>
    <dbReference type="NCBI Taxonomy" id="430522"/>
    <lineage>
        <taxon>Bacteria</taxon>
        <taxon>Pseudomonadati</taxon>
        <taxon>Bacteroidota</taxon>
        <taxon>Sphingobacteriia</taxon>
        <taxon>Sphingobacteriales</taxon>
        <taxon>Sphingobacteriaceae</taxon>
        <taxon>Pedobacter</taxon>
    </lineage>
</organism>
<dbReference type="Gene3D" id="3.40.710.10">
    <property type="entry name" value="DD-peptidase/beta-lactamase superfamily"/>
    <property type="match status" value="1"/>
</dbReference>
<dbReference type="RefSeq" id="WP_069379405.1">
    <property type="nucleotide sequence ID" value="NZ_CP017141.1"/>
</dbReference>
<feature type="domain" description="Beta-lactamase-related" evidence="2">
    <location>
        <begin position="32"/>
        <end position="356"/>
    </location>
</feature>
<protein>
    <submittedName>
        <fullName evidence="4">Serine hydrolase</fullName>
    </submittedName>
</protein>
<evidence type="ECO:0000259" key="2">
    <source>
        <dbReference type="Pfam" id="PF00144"/>
    </source>
</evidence>
<feature type="chain" id="PRO_5009098544" evidence="1">
    <location>
        <begin position="24"/>
        <end position="517"/>
    </location>
</feature>
<evidence type="ECO:0000256" key="1">
    <source>
        <dbReference type="SAM" id="SignalP"/>
    </source>
</evidence>
<dbReference type="InterPro" id="IPR021860">
    <property type="entry name" value="Peptidase_S12_Pab87-rel_C"/>
</dbReference>
<dbReference type="Proteomes" id="UP000094313">
    <property type="component" value="Chromosome"/>
</dbReference>
<feature type="domain" description="Peptidase S12 Pab87-related C-terminal" evidence="3">
    <location>
        <begin position="408"/>
        <end position="513"/>
    </location>
</feature>
<dbReference type="GO" id="GO:0016787">
    <property type="term" value="F:hydrolase activity"/>
    <property type="evidence" value="ECO:0007669"/>
    <property type="project" value="UniProtKB-KW"/>
</dbReference>
<feature type="signal peptide" evidence="1">
    <location>
        <begin position="1"/>
        <end position="23"/>
    </location>
</feature>
<evidence type="ECO:0000313" key="5">
    <source>
        <dbReference type="Proteomes" id="UP000094313"/>
    </source>
</evidence>
<keyword evidence="5" id="KW-1185">Reference proteome</keyword>
<keyword evidence="4" id="KW-0378">Hydrolase</keyword>
<dbReference type="InterPro" id="IPR050491">
    <property type="entry name" value="AmpC-like"/>
</dbReference>
<reference evidence="4 5" key="1">
    <citation type="submission" date="2016-08" db="EMBL/GenBank/DDBJ databases">
        <authorList>
            <person name="Seilhamer J.J."/>
        </authorList>
    </citation>
    <scope>NUCLEOTIDE SEQUENCE [LARGE SCALE GENOMIC DNA]</scope>
    <source>
        <strain evidence="4 5">DX4</strain>
    </source>
</reference>
<dbReference type="SUPFAM" id="SSF56601">
    <property type="entry name" value="beta-lactamase/transpeptidase-like"/>
    <property type="match status" value="1"/>
</dbReference>
<name>A0A1D7QGE0_9SPHI</name>
<proteinExistence type="predicted"/>
<dbReference type="Pfam" id="PF00144">
    <property type="entry name" value="Beta-lactamase"/>
    <property type="match status" value="1"/>
</dbReference>
<dbReference type="PANTHER" id="PTHR46825:SF15">
    <property type="entry name" value="BETA-LACTAMASE-RELATED DOMAIN-CONTAINING PROTEIN"/>
    <property type="match status" value="1"/>
</dbReference>
<sequence length="517" mass="56859">MNKFRFLIPLCFLLIAGIAPVNAQILSSKQVDSLVEKTLTAFNVPGIAVAIVKDGKVIHAKGYGVRSLRTKEPVNEHTFFGIASNSKAFTAAGLGMLVEEGKLKWDDKVVDIIPGFKLYNPYVTQEFTVRDLLTHRSGLGLGAGDLMIFPDSNRVTKAELIHNMRYLKPVSGFRTKFDYDNLLYIVAGEVLAKVSGMSWEDFIETKIMRPIGMTESSADYPRLKDKNNSIDAHTSIDGKLTVISKGFPEISNAAGGIWSNVTEMSKWAIMQMNGGKYGQDLNKKLFSAEVHQEMWSPQTIIAGSPFNSYGLGWFLGSVNGKLQVSHTGGLSGIVTQVTLIPEMKLGIIVLTNQESGYAFTSISNSIKDGYFGLKGKDRIAAYRAAAESDAAENKKVTDQVWADVAAEMKKNTQKINLSVYEGSFTDPWFGDVTIKNQGNKLFFQSVNSPKLGGEMAFYKGNTFVAKWTDRSMHADAFVIFSLGKDGKASGMKMEAVSPATDFSYDFQDLDFTRSVKK</sequence>